<keyword evidence="3" id="KW-0645">Protease</keyword>
<keyword evidence="4" id="KW-1185">Reference proteome</keyword>
<keyword evidence="3" id="KW-0482">Metalloprotease</keyword>
<evidence type="ECO:0000313" key="4">
    <source>
        <dbReference type="Proteomes" id="UP001201273"/>
    </source>
</evidence>
<dbReference type="RefSeq" id="WP_233051104.1">
    <property type="nucleotide sequence ID" value="NZ_JAIMJA010000001.1"/>
</dbReference>
<feature type="domain" description="EcxA zinc-binding" evidence="2">
    <location>
        <begin position="572"/>
        <end position="643"/>
    </location>
</feature>
<proteinExistence type="predicted"/>
<accession>A0ABS8W7K9</accession>
<name>A0ABS8W7K9_9GAMM</name>
<keyword evidence="1" id="KW-0732">Signal</keyword>
<evidence type="ECO:0000256" key="1">
    <source>
        <dbReference type="SAM" id="SignalP"/>
    </source>
</evidence>
<dbReference type="EMBL" id="JAIMJA010000001">
    <property type="protein sequence ID" value="MCE2593501.1"/>
    <property type="molecule type" value="Genomic_DNA"/>
</dbReference>
<evidence type="ECO:0000259" key="2">
    <source>
        <dbReference type="Pfam" id="PF16313"/>
    </source>
</evidence>
<dbReference type="Gene3D" id="3.40.390.10">
    <property type="entry name" value="Collagenase (Catalytic Domain)"/>
    <property type="match status" value="1"/>
</dbReference>
<dbReference type="InterPro" id="IPR032534">
    <property type="entry name" value="EcxA_zinc-bd"/>
</dbReference>
<gene>
    <name evidence="3" type="ORF">K6Y31_01555</name>
</gene>
<dbReference type="Proteomes" id="UP001201273">
    <property type="component" value="Unassembled WGS sequence"/>
</dbReference>
<dbReference type="Pfam" id="PF16313">
    <property type="entry name" value="DUF4953"/>
    <property type="match status" value="1"/>
</dbReference>
<evidence type="ECO:0000313" key="3">
    <source>
        <dbReference type="EMBL" id="MCE2593501.1"/>
    </source>
</evidence>
<dbReference type="PANTHER" id="PTHR38478:SF1">
    <property type="entry name" value="ZINC DEPENDENT METALLOPROTEASE DOMAIN LIPOPROTEIN"/>
    <property type="match status" value="1"/>
</dbReference>
<protein>
    <submittedName>
        <fullName evidence="3">Zinc-dependent metalloprotease</fullName>
    </submittedName>
</protein>
<keyword evidence="3" id="KW-0378">Hydrolase</keyword>
<dbReference type="SUPFAM" id="SSF55486">
    <property type="entry name" value="Metalloproteases ('zincins'), catalytic domain"/>
    <property type="match status" value="1"/>
</dbReference>
<dbReference type="GO" id="GO:0008237">
    <property type="term" value="F:metallopeptidase activity"/>
    <property type="evidence" value="ECO:0007669"/>
    <property type="project" value="UniProtKB-KW"/>
</dbReference>
<reference evidence="3 4" key="1">
    <citation type="journal article" date="2022" name="Environ. Microbiol. Rep.">
        <title>Eco-phylogenetic analyses reveal divergent evolution of vitamin B12 metabolism in the marine bacterial family 'Psychromonadaceae'.</title>
        <authorList>
            <person name="Jin X."/>
            <person name="Yang Y."/>
            <person name="Cao H."/>
            <person name="Gao B."/>
            <person name="Zhao Z."/>
        </authorList>
    </citation>
    <scope>NUCLEOTIDE SEQUENCE [LARGE SCALE GENOMIC DNA]</scope>
    <source>
        <strain evidence="3 4">MKS20</strain>
    </source>
</reference>
<dbReference type="PANTHER" id="PTHR38478">
    <property type="entry name" value="PEPTIDASE M1A AND M12B"/>
    <property type="match status" value="1"/>
</dbReference>
<comment type="caution">
    <text evidence="3">The sequence shown here is derived from an EMBL/GenBank/DDBJ whole genome shotgun (WGS) entry which is preliminary data.</text>
</comment>
<dbReference type="InterPro" id="IPR024079">
    <property type="entry name" value="MetalloPept_cat_dom_sf"/>
</dbReference>
<dbReference type="PROSITE" id="PS51257">
    <property type="entry name" value="PROKAR_LIPOPROTEIN"/>
    <property type="match status" value="1"/>
</dbReference>
<organism evidence="3 4">
    <name type="scientific">Motilimonas cestriensis</name>
    <dbReference type="NCBI Taxonomy" id="2742685"/>
    <lineage>
        <taxon>Bacteria</taxon>
        <taxon>Pseudomonadati</taxon>
        <taxon>Pseudomonadota</taxon>
        <taxon>Gammaproteobacteria</taxon>
        <taxon>Alteromonadales</taxon>
        <taxon>Alteromonadales genera incertae sedis</taxon>
        <taxon>Motilimonas</taxon>
    </lineage>
</organism>
<feature type="chain" id="PRO_5047174281" evidence="1">
    <location>
        <begin position="22"/>
        <end position="1322"/>
    </location>
</feature>
<feature type="signal peptide" evidence="1">
    <location>
        <begin position="1"/>
        <end position="21"/>
    </location>
</feature>
<sequence>MKLTKLALSIALGLSLVGCGAGDAPYDTLVKDKNEVTVTSLSDEAPIYVDGEVVAVPIPGLWLYRPSTSSAPRNANMLSYYESGEQLVKLHLTRDGLTAVKVDNDIVRYVTDANGNKVAETSRWEDQINATRVFVIPGEYTSYRCKEDDYDECTNAEEKVPELELEWWERSYFTPDYSEFESYVTDVNEQFSSDAKSSEVTHKQMDTKGGVINLEIQRHFKDDIGKANFFYSLVRLDLVSDPQYTPVYASVKDKNTFGFFTTDFEKADIAGSIGNQDTKGSYVARFSPNKDSIDYYLSDSFFKPGNEKWLQATKEAFAIMATQMKEAGIPPLHIINPSAPSGVVSGDLRYNAINLFSEPLNVGLLGYGPSAQNPLTGETISAYTNMYPGVIKSGIYRQWNQFASLYNEGSLGDHTKLQTEIKEGIAKVQQMKLVEEGEVADKATDTYTGMMPDDYSKEMLIRSQQNLVRKSLAEDLKSHPAYNELSTDALKPIEDILAEEKRKEFWSRNNMFSSDNLWVSSTEKKSLPGFDFVAEGFIDKTGDFLKPWEELNDVQKQKVIDVFGVHNYKTTLIHEVGHNLGLRHNFKGSSDKANFYSEERAAELGLRGAPAASSIMDYAPSELDIEPLFGSYDIAALRYAYNREVEDSTGSFHSLKDFDVKYSNYFTQSDANSKVERSEIGPIAQLSLHLEQQGPATEENAPIALREYQFCTDGNVGSTWSCDRFDEGTTPLDNARYHFKRFTDIHEQWNFRGEDFSFRENNTVRRYFFMRNQLQDVAVHGMNGWGFVEAAAEFNGWSDGDTFGTAMCEVQNNGEPRWPVACEQYTAAQKAGKLLVNVLATPEKTCQVKLANGTFKNFELKDVYSWAARDLGPAHTLPTSCFDETLNDYFANNKVYIDRATQSVEIYAELNGGQFLNNQTAWSTENQEYSDWTNYDEIDAFGVWFYRPIAAELLANRNLIIGGSSAPIDIPSVKAKVDELISHWLTGSNYSGYFFVDKDGKEVTSMASYSPDYTKQLAPRLLWPESSIMNWFAQTNLNQESNLVGTTIKQLVKSLETEHPDKKFRTYEQIQALSVFKKHAASSPKNTHLEIELNGEDYTAGPLNKFAYSMISEAKTSQIFAQEKVLDGLSSLTPINEFLTSKETAWQNAVALVTEPTNQTRINSDLQRSNLQIANAGFIIDAANYYKKFYMEQGQSENEAFGSTLLQTVRESIRYQVITSAVDSDSCMFALKDHTCIVNSRGTIMRVAENLVAYPFDQSPEYVADAIKVSNAYTSNFLTTENLANPLFPINAKTLEAYRSGGFEELKYKQIKMLDKLAVEYY</sequence>